<dbReference type="EMBL" id="CM009308">
    <property type="protein sequence ID" value="KAI9377599.1"/>
    <property type="molecule type" value="Genomic_DNA"/>
</dbReference>
<accession>A0ACC0RKK8</accession>
<gene>
    <name evidence="1" type="ORF">POPTR_019G081450v4</name>
</gene>
<keyword evidence="2" id="KW-1185">Reference proteome</keyword>
<sequence length="70" mass="7928">MAKETSRTVLGNWALSSASRPGTCGLYEMERVRYGRRGHQKRKEERKTQLATVNPPVEHGCVAMMRPKPT</sequence>
<comment type="caution">
    <text evidence="1">The sequence shown here is derived from an EMBL/GenBank/DDBJ whole genome shotgun (WGS) entry which is preliminary data.</text>
</comment>
<dbReference type="Proteomes" id="UP000006729">
    <property type="component" value="Chromosome 19"/>
</dbReference>
<protein>
    <submittedName>
        <fullName evidence="1">Uncharacterized protein</fullName>
    </submittedName>
</protein>
<proteinExistence type="predicted"/>
<reference evidence="1 2" key="1">
    <citation type="journal article" date="2006" name="Science">
        <title>The genome of black cottonwood, Populus trichocarpa (Torr. &amp; Gray).</title>
        <authorList>
            <person name="Tuskan G.A."/>
            <person name="Difazio S."/>
            <person name="Jansson S."/>
            <person name="Bohlmann J."/>
            <person name="Grigoriev I."/>
            <person name="Hellsten U."/>
            <person name="Putnam N."/>
            <person name="Ralph S."/>
            <person name="Rombauts S."/>
            <person name="Salamov A."/>
            <person name="Schein J."/>
            <person name="Sterck L."/>
            <person name="Aerts A."/>
            <person name="Bhalerao R.R."/>
            <person name="Bhalerao R.P."/>
            <person name="Blaudez D."/>
            <person name="Boerjan W."/>
            <person name="Brun A."/>
            <person name="Brunner A."/>
            <person name="Busov V."/>
            <person name="Campbell M."/>
            <person name="Carlson J."/>
            <person name="Chalot M."/>
            <person name="Chapman J."/>
            <person name="Chen G.L."/>
            <person name="Cooper D."/>
            <person name="Coutinho P.M."/>
            <person name="Couturier J."/>
            <person name="Covert S."/>
            <person name="Cronk Q."/>
            <person name="Cunningham R."/>
            <person name="Davis J."/>
            <person name="Degroeve S."/>
            <person name="Dejardin A."/>
            <person name="Depamphilis C."/>
            <person name="Detter J."/>
            <person name="Dirks B."/>
            <person name="Dubchak I."/>
            <person name="Duplessis S."/>
            <person name="Ehlting J."/>
            <person name="Ellis B."/>
            <person name="Gendler K."/>
            <person name="Goodstein D."/>
            <person name="Gribskov M."/>
            <person name="Grimwood J."/>
            <person name="Groover A."/>
            <person name="Gunter L."/>
            <person name="Hamberger B."/>
            <person name="Heinze B."/>
            <person name="Helariutta Y."/>
            <person name="Henrissat B."/>
            <person name="Holligan D."/>
            <person name="Holt R."/>
            <person name="Huang W."/>
            <person name="Islam-Faridi N."/>
            <person name="Jones S."/>
            <person name="Jones-Rhoades M."/>
            <person name="Jorgensen R."/>
            <person name="Joshi C."/>
            <person name="Kangasjarvi J."/>
            <person name="Karlsson J."/>
            <person name="Kelleher C."/>
            <person name="Kirkpatrick R."/>
            <person name="Kirst M."/>
            <person name="Kohler A."/>
            <person name="Kalluri U."/>
            <person name="Larimer F."/>
            <person name="Leebens-Mack J."/>
            <person name="Leple J.C."/>
            <person name="Locascio P."/>
            <person name="Lou Y."/>
            <person name="Lucas S."/>
            <person name="Martin F."/>
            <person name="Montanini B."/>
            <person name="Napoli C."/>
            <person name="Nelson D.R."/>
            <person name="Nelson C."/>
            <person name="Nieminen K."/>
            <person name="Nilsson O."/>
            <person name="Pereda V."/>
            <person name="Peter G."/>
            <person name="Philippe R."/>
            <person name="Pilate G."/>
            <person name="Poliakov A."/>
            <person name="Razumovskaya J."/>
            <person name="Richardson P."/>
            <person name="Rinaldi C."/>
            <person name="Ritland K."/>
            <person name="Rouze P."/>
            <person name="Ryaboy D."/>
            <person name="Schmutz J."/>
            <person name="Schrader J."/>
            <person name="Segerman B."/>
            <person name="Shin H."/>
            <person name="Siddiqui A."/>
            <person name="Sterky F."/>
            <person name="Terry A."/>
            <person name="Tsai C.J."/>
            <person name="Uberbacher E."/>
            <person name="Unneberg P."/>
            <person name="Vahala J."/>
            <person name="Wall K."/>
            <person name="Wessler S."/>
            <person name="Yang G."/>
            <person name="Yin T."/>
            <person name="Douglas C."/>
            <person name="Marra M."/>
            <person name="Sandberg G."/>
            <person name="Van de Peer Y."/>
            <person name="Rokhsar D."/>
        </authorList>
    </citation>
    <scope>NUCLEOTIDE SEQUENCE [LARGE SCALE GENOMIC DNA]</scope>
    <source>
        <strain evidence="2">cv. Nisqually</strain>
    </source>
</reference>
<name>A0ACC0RKK8_POPTR</name>
<organism evidence="1 2">
    <name type="scientific">Populus trichocarpa</name>
    <name type="common">Western balsam poplar</name>
    <name type="synonym">Populus balsamifera subsp. trichocarpa</name>
    <dbReference type="NCBI Taxonomy" id="3694"/>
    <lineage>
        <taxon>Eukaryota</taxon>
        <taxon>Viridiplantae</taxon>
        <taxon>Streptophyta</taxon>
        <taxon>Embryophyta</taxon>
        <taxon>Tracheophyta</taxon>
        <taxon>Spermatophyta</taxon>
        <taxon>Magnoliopsida</taxon>
        <taxon>eudicotyledons</taxon>
        <taxon>Gunneridae</taxon>
        <taxon>Pentapetalae</taxon>
        <taxon>rosids</taxon>
        <taxon>fabids</taxon>
        <taxon>Malpighiales</taxon>
        <taxon>Salicaceae</taxon>
        <taxon>Saliceae</taxon>
        <taxon>Populus</taxon>
    </lineage>
</organism>
<evidence type="ECO:0000313" key="2">
    <source>
        <dbReference type="Proteomes" id="UP000006729"/>
    </source>
</evidence>
<evidence type="ECO:0000313" key="1">
    <source>
        <dbReference type="EMBL" id="KAI9377599.1"/>
    </source>
</evidence>